<accession>A0ABD3V9Z1</accession>
<evidence type="ECO:0000256" key="1">
    <source>
        <dbReference type="ARBA" id="ARBA00007993"/>
    </source>
</evidence>
<name>A0ABD3V9Z1_SINWO</name>
<proteinExistence type="inferred from homology"/>
<organism evidence="3 4">
    <name type="scientific">Sinanodonta woodiana</name>
    <name type="common">Chinese pond mussel</name>
    <name type="synonym">Anodonta woodiana</name>
    <dbReference type="NCBI Taxonomy" id="1069815"/>
    <lineage>
        <taxon>Eukaryota</taxon>
        <taxon>Metazoa</taxon>
        <taxon>Spiralia</taxon>
        <taxon>Lophotrochozoa</taxon>
        <taxon>Mollusca</taxon>
        <taxon>Bivalvia</taxon>
        <taxon>Autobranchia</taxon>
        <taxon>Heteroconchia</taxon>
        <taxon>Palaeoheterodonta</taxon>
        <taxon>Unionida</taxon>
        <taxon>Unionoidea</taxon>
        <taxon>Unionidae</taxon>
        <taxon>Unioninae</taxon>
        <taxon>Sinanodonta</taxon>
    </lineage>
</organism>
<dbReference type="AlphaFoldDB" id="A0ABD3V9Z1"/>
<dbReference type="Pfam" id="PF00149">
    <property type="entry name" value="Metallophos"/>
    <property type="match status" value="1"/>
</dbReference>
<dbReference type="SUPFAM" id="SSF56300">
    <property type="entry name" value="Metallo-dependent phosphatases"/>
    <property type="match status" value="1"/>
</dbReference>
<comment type="caution">
    <text evidence="3">The sequence shown here is derived from an EMBL/GenBank/DDBJ whole genome shotgun (WGS) entry which is preliminary data.</text>
</comment>
<gene>
    <name evidence="3" type="ORF">ACJMK2_012087</name>
</gene>
<dbReference type="PANTHER" id="PTHR12905:SF0">
    <property type="entry name" value="CALCINEURIN-LIKE PHOSPHOESTERASE DOMAIN-CONTAINING PROTEIN"/>
    <property type="match status" value="1"/>
</dbReference>
<dbReference type="Gene3D" id="3.60.21.10">
    <property type="match status" value="1"/>
</dbReference>
<evidence type="ECO:0000259" key="2">
    <source>
        <dbReference type="Pfam" id="PF00149"/>
    </source>
</evidence>
<dbReference type="InterPro" id="IPR051693">
    <property type="entry name" value="UPF0046_metallophosphoest"/>
</dbReference>
<evidence type="ECO:0000313" key="3">
    <source>
        <dbReference type="EMBL" id="KAL3857413.1"/>
    </source>
</evidence>
<protein>
    <recommendedName>
        <fullName evidence="2">Calcineurin-like phosphoesterase domain-containing protein</fullName>
    </recommendedName>
</protein>
<reference evidence="3 4" key="1">
    <citation type="submission" date="2024-11" db="EMBL/GenBank/DDBJ databases">
        <title>Chromosome-level genome assembly of the freshwater bivalve Anodonta woodiana.</title>
        <authorList>
            <person name="Chen X."/>
        </authorList>
    </citation>
    <scope>NUCLEOTIDE SEQUENCE [LARGE SCALE GENOMIC DNA]</scope>
    <source>
        <strain evidence="3">MN2024</strain>
        <tissue evidence="3">Gills</tissue>
    </source>
</reference>
<keyword evidence="4" id="KW-1185">Reference proteome</keyword>
<dbReference type="Proteomes" id="UP001634394">
    <property type="component" value="Unassembled WGS sequence"/>
</dbReference>
<dbReference type="EMBL" id="JBJQND010000013">
    <property type="protein sequence ID" value="KAL3857413.1"/>
    <property type="molecule type" value="Genomic_DNA"/>
</dbReference>
<dbReference type="InterPro" id="IPR004843">
    <property type="entry name" value="Calcineurin-like_PHP"/>
</dbReference>
<dbReference type="PANTHER" id="PTHR12905">
    <property type="entry name" value="METALLOPHOSPHOESTERASE"/>
    <property type="match status" value="1"/>
</dbReference>
<dbReference type="InterPro" id="IPR029052">
    <property type="entry name" value="Metallo-depent_PP-like"/>
</dbReference>
<feature type="domain" description="Calcineurin-like phosphoesterase" evidence="2">
    <location>
        <begin position="27"/>
        <end position="235"/>
    </location>
</feature>
<sequence length="271" mass="30714">MASHACIDEKTVIKVGAVDNPSAKCVRIVHVSDTHMMHNEILLPNANILVHSGDFSKASLSRLIFRSSAFEELTREIDIYFEKVPIKHKLLVAGNHEVSFPGHSANEIQSRLQHVTYLQDSSLEVEGIKFYGSPWTSNRWYSLAKAFTEDGRRLIRKWEKIPSDTDVLVTHMPPLNIGDLAAKIIKVLSILRTEGACRVCNKRHVDFDHWGCQLLLDTVLNRVRPKIHMYGHVHESNGVISKDGIVFSNAAYKLSPNFHVFDYYVLNSVDQ</sequence>
<comment type="similarity">
    <text evidence="1">Belongs to the UPF0046 family.</text>
</comment>
<evidence type="ECO:0000313" key="4">
    <source>
        <dbReference type="Proteomes" id="UP001634394"/>
    </source>
</evidence>